<accession>A0A4R6LDW6</accession>
<feature type="domain" description="Peptidase M28" evidence="1">
    <location>
        <begin position="2"/>
        <end position="91"/>
    </location>
</feature>
<reference evidence="2 3" key="1">
    <citation type="submission" date="2019-03" db="EMBL/GenBank/DDBJ databases">
        <title>Subsurface microbial communities from deep shales in Ohio and West Virginia, USA.</title>
        <authorList>
            <person name="Wrighton K."/>
        </authorList>
    </citation>
    <scope>NUCLEOTIDE SEQUENCE [LARGE SCALE GENOMIC DNA]</scope>
    <source>
        <strain evidence="2 3">MA284_T2</strain>
    </source>
</reference>
<dbReference type="EMBL" id="SNWX01000037">
    <property type="protein sequence ID" value="TDO73395.1"/>
    <property type="molecule type" value="Genomic_DNA"/>
</dbReference>
<name>A0A4R6LDW6_9FIRM</name>
<sequence>MTTHLDTKSGTPGALDSGTGIAIILFLSKLINSEMTDYCLKLLLLNGEDYYSTPGQIKYMEKYLNKDNNINLVINCAGIGLKNSKTAISKMEMPAEKDRVELVDYNKLNEVIVFLKDIVKITKNN</sequence>
<evidence type="ECO:0000259" key="1">
    <source>
        <dbReference type="Pfam" id="PF04389"/>
    </source>
</evidence>
<dbReference type="SUPFAM" id="SSF53187">
    <property type="entry name" value="Zn-dependent exopeptidases"/>
    <property type="match status" value="1"/>
</dbReference>
<gene>
    <name evidence="2" type="ORF">DFR79_13712</name>
</gene>
<proteinExistence type="predicted"/>
<dbReference type="RefSeq" id="WP_243727816.1">
    <property type="nucleotide sequence ID" value="NZ_SNWX01000037.1"/>
</dbReference>
<dbReference type="Proteomes" id="UP000295064">
    <property type="component" value="Unassembled WGS sequence"/>
</dbReference>
<evidence type="ECO:0000313" key="2">
    <source>
        <dbReference type="EMBL" id="TDO73395.1"/>
    </source>
</evidence>
<protein>
    <submittedName>
        <fullName evidence="2">Peptidase M28-like protein</fullName>
    </submittedName>
</protein>
<dbReference type="Gene3D" id="3.40.630.10">
    <property type="entry name" value="Zn peptidases"/>
    <property type="match status" value="1"/>
</dbReference>
<dbReference type="AlphaFoldDB" id="A0A4R6LDW6"/>
<comment type="caution">
    <text evidence="2">The sequence shown here is derived from an EMBL/GenBank/DDBJ whole genome shotgun (WGS) entry which is preliminary data.</text>
</comment>
<dbReference type="InterPro" id="IPR007484">
    <property type="entry name" value="Peptidase_M28"/>
</dbReference>
<dbReference type="Pfam" id="PF04389">
    <property type="entry name" value="Peptidase_M28"/>
    <property type="match status" value="1"/>
</dbReference>
<evidence type="ECO:0000313" key="3">
    <source>
        <dbReference type="Proteomes" id="UP000295064"/>
    </source>
</evidence>
<organism evidence="2 3">
    <name type="scientific">Halanaerobium saccharolyticum</name>
    <dbReference type="NCBI Taxonomy" id="43595"/>
    <lineage>
        <taxon>Bacteria</taxon>
        <taxon>Bacillati</taxon>
        <taxon>Bacillota</taxon>
        <taxon>Clostridia</taxon>
        <taxon>Halanaerobiales</taxon>
        <taxon>Halanaerobiaceae</taxon>
        <taxon>Halanaerobium</taxon>
    </lineage>
</organism>